<dbReference type="AlphaFoldDB" id="A0A8S0RXV0"/>
<gene>
    <name evidence="2" type="ORF">OLEA9_A096108</name>
</gene>
<evidence type="ECO:0000313" key="3">
    <source>
        <dbReference type="Proteomes" id="UP000594638"/>
    </source>
</evidence>
<feature type="region of interest" description="Disordered" evidence="1">
    <location>
        <begin position="35"/>
        <end position="58"/>
    </location>
</feature>
<evidence type="ECO:0000256" key="1">
    <source>
        <dbReference type="SAM" id="MobiDB-lite"/>
    </source>
</evidence>
<dbReference type="Gramene" id="OE9A096108T1">
    <property type="protein sequence ID" value="OE9A096108C1"/>
    <property type="gene ID" value="OE9A096108"/>
</dbReference>
<sequence length="303" mass="34756">MMGCCLQKKEKWKIDMNACHPHLLDLAREQLIGSSPEEKNENKFREQLVQSSPGDKNKEKYGKCYSYRSVMELRSTGIHFRSSQTNHVTDVKFKSHLIYGTLTFPPLVVDDSTKSLLLDLAVYEMCPHCPSDCHIMSYTSLMDSFIDHADDVKELRKRGILVNALGNDCELAKLFNKISNELVPDFCGYEDVQRQIENHYKSQAHVWMAEWIHTHFRSPWAFLAFLALGELEVDKNGIFWFDIDVKSDNSVVFETLDSLRMTWNVFMKGFERVFTTMDCRGKGNFVLGLKVVFEGTVVVGGVA</sequence>
<organism evidence="2 3">
    <name type="scientific">Olea europaea subsp. europaea</name>
    <dbReference type="NCBI Taxonomy" id="158383"/>
    <lineage>
        <taxon>Eukaryota</taxon>
        <taxon>Viridiplantae</taxon>
        <taxon>Streptophyta</taxon>
        <taxon>Embryophyta</taxon>
        <taxon>Tracheophyta</taxon>
        <taxon>Spermatophyta</taxon>
        <taxon>Magnoliopsida</taxon>
        <taxon>eudicotyledons</taxon>
        <taxon>Gunneridae</taxon>
        <taxon>Pentapetalae</taxon>
        <taxon>asterids</taxon>
        <taxon>lamiids</taxon>
        <taxon>Lamiales</taxon>
        <taxon>Oleaceae</taxon>
        <taxon>Oleeae</taxon>
        <taxon>Olea</taxon>
    </lineage>
</organism>
<dbReference type="PANTHER" id="PTHR31170:SF25">
    <property type="entry name" value="BNAA09G04570D PROTEIN"/>
    <property type="match status" value="1"/>
</dbReference>
<dbReference type="Pfam" id="PF03140">
    <property type="entry name" value="DUF247"/>
    <property type="match status" value="1"/>
</dbReference>
<protein>
    <submittedName>
        <fullName evidence="2">Uncharacterized protein</fullName>
    </submittedName>
</protein>
<dbReference type="EMBL" id="CACTIH010003755">
    <property type="protein sequence ID" value="CAA2984187.1"/>
    <property type="molecule type" value="Genomic_DNA"/>
</dbReference>
<feature type="compositionally biased region" description="Basic and acidic residues" evidence="1">
    <location>
        <begin position="36"/>
        <end position="46"/>
    </location>
</feature>
<name>A0A8S0RXV0_OLEEU</name>
<comment type="caution">
    <text evidence="2">The sequence shown here is derived from an EMBL/GenBank/DDBJ whole genome shotgun (WGS) entry which is preliminary data.</text>
</comment>
<accession>A0A8S0RXV0</accession>
<dbReference type="OrthoDB" id="1849062at2759"/>
<keyword evidence="3" id="KW-1185">Reference proteome</keyword>
<proteinExistence type="predicted"/>
<dbReference type="Proteomes" id="UP000594638">
    <property type="component" value="Unassembled WGS sequence"/>
</dbReference>
<dbReference type="PANTHER" id="PTHR31170">
    <property type="entry name" value="BNAC04G53230D PROTEIN"/>
    <property type="match status" value="1"/>
</dbReference>
<dbReference type="InterPro" id="IPR004158">
    <property type="entry name" value="DUF247_pln"/>
</dbReference>
<reference evidence="2 3" key="1">
    <citation type="submission" date="2019-12" db="EMBL/GenBank/DDBJ databases">
        <authorList>
            <person name="Alioto T."/>
            <person name="Alioto T."/>
            <person name="Gomez Garrido J."/>
        </authorList>
    </citation>
    <scope>NUCLEOTIDE SEQUENCE [LARGE SCALE GENOMIC DNA]</scope>
</reference>
<evidence type="ECO:0000313" key="2">
    <source>
        <dbReference type="EMBL" id="CAA2984187.1"/>
    </source>
</evidence>